<evidence type="ECO:0000259" key="27">
    <source>
        <dbReference type="PROSITE" id="PS50974"/>
    </source>
</evidence>
<dbReference type="SUPFAM" id="SSF56507">
    <property type="entry name" value="Methionine synthase activation domain-like"/>
    <property type="match status" value="2"/>
</dbReference>
<keyword evidence="12 21" id="KW-0949">S-adenosyl-L-methionine</keyword>
<feature type="binding site" evidence="23">
    <location>
        <begin position="1249"/>
        <end position="1250"/>
    </location>
    <ligand>
        <name>S-adenosyl-L-methionine</name>
        <dbReference type="ChEBI" id="CHEBI:59789"/>
    </ligand>
</feature>
<dbReference type="InterPro" id="IPR003759">
    <property type="entry name" value="Cbl-bd_cap"/>
</dbReference>
<dbReference type="InterPro" id="IPR011005">
    <property type="entry name" value="Dihydropteroate_synth-like_sf"/>
</dbReference>
<dbReference type="GO" id="GO:0042558">
    <property type="term" value="P:pteridine-containing compound metabolic process"/>
    <property type="evidence" value="ECO:0007669"/>
    <property type="project" value="InterPro"/>
</dbReference>
<dbReference type="Pfam" id="PF00809">
    <property type="entry name" value="Pterin_bind"/>
    <property type="match status" value="1"/>
</dbReference>
<dbReference type="InterPro" id="IPR003726">
    <property type="entry name" value="HCY_dom"/>
</dbReference>
<feature type="binding site" evidence="23">
    <location>
        <position position="1195"/>
    </location>
    <ligand>
        <name>S-adenosyl-L-methionine</name>
        <dbReference type="ChEBI" id="CHEBI:59789"/>
    </ligand>
</feature>
<dbReference type="PANTHER" id="PTHR45833">
    <property type="entry name" value="METHIONINE SYNTHASE"/>
    <property type="match status" value="1"/>
</dbReference>
<gene>
    <name evidence="30" type="primary">metH</name>
    <name evidence="30" type="ORF">N425_02295</name>
</gene>
<evidence type="ECO:0000256" key="24">
    <source>
        <dbReference type="PROSITE-ProRule" id="PRU00333"/>
    </source>
</evidence>
<dbReference type="NCBIfam" id="NF007024">
    <property type="entry name" value="PRK09490.1"/>
    <property type="match status" value="1"/>
</dbReference>
<dbReference type="FunFam" id="3.20.20.20:FF:000002">
    <property type="entry name" value="Methionine synthase"/>
    <property type="match status" value="1"/>
</dbReference>
<dbReference type="InterPro" id="IPR000489">
    <property type="entry name" value="Pterin-binding_dom"/>
</dbReference>
<comment type="domain">
    <text evidence="21">Modular enzyme with four functionally distinct domains. The isolated Hcy-binding domain catalyzes methyl transfer from free methylcobalamin to homocysteine. The Hcy-binding domain in association with the pterin-binding domain catalyzes the methylation of cob(I)alamin by methyltetrahydrofolate and the methylation of homocysteine. The B12-binding domain binds the cofactor. The AdoMet activation domain binds S-adenosyl-L-methionine. Under aerobic conditions cob(I)alamin can be converted to inactive cob(II)alamin. Reductive methylation by S-adenosyl-L-methionine and flavodoxin regenerates methylcobalamin.</text>
</comment>
<dbReference type="FunFam" id="3.20.20.330:FF:000001">
    <property type="entry name" value="Methionine synthase"/>
    <property type="match status" value="1"/>
</dbReference>
<evidence type="ECO:0000256" key="7">
    <source>
        <dbReference type="ARBA" id="ARBA00013998"/>
    </source>
</evidence>
<comment type="similarity">
    <text evidence="5">Belongs to the vitamin-B12 dependent methionine synthase family.</text>
</comment>
<feature type="binding site" evidence="22 24">
    <location>
        <position position="308"/>
    </location>
    <ligand>
        <name>Zn(2+)</name>
        <dbReference type="ChEBI" id="CHEBI:29105"/>
    </ligand>
</feature>
<dbReference type="InterPro" id="IPR036594">
    <property type="entry name" value="Meth_synthase_dom"/>
</dbReference>
<evidence type="ECO:0000256" key="11">
    <source>
        <dbReference type="ARBA" id="ARBA00022679"/>
    </source>
</evidence>
<evidence type="ECO:0000256" key="15">
    <source>
        <dbReference type="ARBA" id="ARBA00022833"/>
    </source>
</evidence>
<dbReference type="CDD" id="cd02069">
    <property type="entry name" value="methionine_synthase_B12_BD"/>
    <property type="match status" value="1"/>
</dbReference>
<evidence type="ECO:0000256" key="8">
    <source>
        <dbReference type="ARBA" id="ARBA00022603"/>
    </source>
</evidence>
<dbReference type="GO" id="GO:0031419">
    <property type="term" value="F:cobalamin binding"/>
    <property type="evidence" value="ECO:0007669"/>
    <property type="project" value="UniProtKB-UniRule"/>
</dbReference>
<dbReference type="Gene3D" id="1.10.1240.10">
    <property type="entry name" value="Methionine synthase domain"/>
    <property type="match status" value="1"/>
</dbReference>
<keyword evidence="10 21" id="KW-0846">Cobalamin</keyword>
<reference evidence="30 31" key="1">
    <citation type="submission" date="2013-11" db="EMBL/GenBank/DDBJ databases">
        <title>Single cell genomics of uncultured Tannerella BU063 (oral taxon 286).</title>
        <authorList>
            <person name="Beall C.J."/>
            <person name="Campbell A.G."/>
            <person name="Griffen A.L."/>
            <person name="Podar M."/>
            <person name="Leys E.J."/>
        </authorList>
    </citation>
    <scope>NUCLEOTIDE SEQUENCE [LARGE SCALE GENOMIC DNA]</scope>
    <source>
        <strain evidence="30">Cell 2</strain>
    </source>
</reference>
<feature type="domain" description="B12-binding N-terminal" evidence="29">
    <location>
        <begin position="650"/>
        <end position="744"/>
    </location>
</feature>
<dbReference type="InterPro" id="IPR006158">
    <property type="entry name" value="Cobalamin-bd"/>
</dbReference>
<dbReference type="Gene3D" id="3.10.196.10">
    <property type="entry name" value="Vitamin B12-dependent methionine synthase, activation domain"/>
    <property type="match status" value="2"/>
</dbReference>
<dbReference type="CDD" id="cd00740">
    <property type="entry name" value="MeTr"/>
    <property type="match status" value="1"/>
</dbReference>
<dbReference type="EC" id="2.1.1.13" evidence="6 20"/>
<dbReference type="PATRIC" id="fig|1411148.3.peg.231"/>
<dbReference type="SMART" id="SM01018">
    <property type="entry name" value="B12-binding_2"/>
    <property type="match status" value="1"/>
</dbReference>
<name>W2C6N4_9BACT</name>
<evidence type="ECO:0000256" key="19">
    <source>
        <dbReference type="ARBA" id="ARBA00031040"/>
    </source>
</evidence>
<dbReference type="GO" id="GO:0005829">
    <property type="term" value="C:cytosol"/>
    <property type="evidence" value="ECO:0007669"/>
    <property type="project" value="TreeGrafter"/>
</dbReference>
<feature type="binding site" description="axial binding residue" evidence="22">
    <location>
        <position position="762"/>
    </location>
    <ligand>
        <name>methylcob(III)alamin</name>
        <dbReference type="ChEBI" id="CHEBI:28115"/>
    </ligand>
    <ligandPart>
        <name>Co</name>
        <dbReference type="ChEBI" id="CHEBI:27638"/>
    </ligandPart>
</feature>
<dbReference type="InterPro" id="IPR037010">
    <property type="entry name" value="VitB12-dep_Met_synth_activ_sf"/>
</dbReference>
<sequence>MTKKTIQQLLQERILILDGGMGTMIQGFRLSEADYRGERFADFPNQIKGNNDVLNITQPDILRNIHRQYLDAGADIFSTNTFNANAISMEDYGMQAFAREMNLAAGRLTRTLADEYMAEHPDRTVFVAGSLGPTNKTASMSPDVSDPAYRAVTYTDLFRAYYEQVDALMDGGVDVILFETTFDTLNAKAGLEAAVQAMDDKGRELPIMLSLTLTGKGGRTFSGQTLGAFLASVQHIPLLSVGLNCSFGAADMKPYLKEMGDLAPLYISAYPNAGLPNQFGQYDETPEKMAVQIKDFIDEGLVNIVGGCCGTTPAHIAHFPELARGKRPHVPAAPPKADTLWLSGLDLLEVKPENNFLNIGERCNVAGSRKFLRLVKEKKYEEALTIARKQVEDGAQVLDINMDDGLLEAEDEMRIFLNLIASEPDIARVPIMIDSSKWSVVEQGLMCVQGKSIVNSISLKEGEEEFLRHARRVRRLGAAAVVMAFDETGQADVFERKIAVCERAYRLLTEKAGFPPQDIIFDPNILAIATGMAEHNGYGLDFIRAVGWIKKNLPGAKVSGGVSNLSFSFRGNNYVREAMHAVFLYHAIREGMDMGIVNPSTSVTYDDIEPSFRTLLEDVILARRPEAAEELIAYAQNHSEQASGEQDNVQRDAWRDGSLEERLEYALLKGIGDFLEADLAEALTRYDRAVSIIDGPLMNGMNRVGELFGAGKMFLPQVVKTARTMKKAVAILQPAIEAEKTSTEGAAKAGKVVFATVKGDVHDIGKNIVSIVLACNNYEVIDLGVMVPAEKIIQTVREEKPDLLCLSGLITPSLEEMVHVTEEMQKAGLSTPIMVGGATTSKLHTALKIAPHYNHPVIHVVDASQNPLIAAKLLNPDTHDAYVEQLSDEYERLRRAKSGRAPKPVLPFAEARAQGLKIDWAAFTPDVPHTLGLQHIELPVSDVATYINWVFFFTTWRLLGRYADLAGLHDCPSCRTEWLERFAEGEDREKASEAMKLFDDAQSVLRELMAENAHCRAAVGLYPAVSEGDTIRITGPNGEDVLVPVIRQQSDGERGVCLSLADFIMPAEESTRRRMCSEMDEVQGAEAERGGSVLKYMTDPECRMQRSNSPFMTHSTDYIGAFAVTVGNCTESLRQRYEAEGDSYRLMLLQTLSDRLAEASAECLHVKVRRTYWGYAPDEDLPLDELFKEHFRGIRPAVGYPSLPDQDLIFTLDRLVDFAGLGITPTENGALYPTSSAAGFYFAHPDSRYFSIARIGEDQLADYAERRGKSPDDLRRFLQKVLEG</sequence>
<organism evidence="30 31">
    <name type="scientific">Tannerella sp. oral taxon BU063 isolate Cell 2</name>
    <dbReference type="NCBI Taxonomy" id="1411148"/>
    <lineage>
        <taxon>Bacteria</taxon>
        <taxon>Pseudomonadati</taxon>
        <taxon>Bacteroidota</taxon>
        <taxon>Bacteroidia</taxon>
        <taxon>Bacteroidales</taxon>
        <taxon>Tannerellaceae</taxon>
        <taxon>Tannerella</taxon>
    </lineage>
</organism>
<comment type="function">
    <text evidence="18 21">Catalyzes the transfer of a methyl group from methyl-cobalamin to homocysteine, yielding enzyme-bound cob(I)alamin and methionine. Subsequently, remethylates the cofactor using methyltetrahydrofolate.</text>
</comment>
<feature type="domain" description="AdoMet activation" evidence="27">
    <location>
        <begin position="899"/>
        <end position="1284"/>
    </location>
</feature>
<keyword evidence="16 21" id="KW-0486">Methionine biosynthesis</keyword>
<comment type="catalytic activity">
    <reaction evidence="1 21">
        <text>(6S)-5-methyl-5,6,7,8-tetrahydrofolate + L-homocysteine = (6S)-5,6,7,8-tetrahydrofolate + L-methionine</text>
        <dbReference type="Rhea" id="RHEA:11172"/>
        <dbReference type="ChEBI" id="CHEBI:18608"/>
        <dbReference type="ChEBI" id="CHEBI:57453"/>
        <dbReference type="ChEBI" id="CHEBI:57844"/>
        <dbReference type="ChEBI" id="CHEBI:58199"/>
        <dbReference type="EC" id="2.1.1.13"/>
    </reaction>
</comment>
<dbReference type="NCBIfam" id="TIGR02082">
    <property type="entry name" value="metH"/>
    <property type="match status" value="1"/>
</dbReference>
<keyword evidence="13 21" id="KW-0479">Metal-binding</keyword>
<evidence type="ECO:0000256" key="5">
    <source>
        <dbReference type="ARBA" id="ARBA00010398"/>
    </source>
</evidence>
<dbReference type="PROSITE" id="PS51337">
    <property type="entry name" value="B12_BINDING_NTER"/>
    <property type="match status" value="1"/>
</dbReference>
<dbReference type="InterPro" id="IPR050554">
    <property type="entry name" value="Met_Synthase/Corrinoid"/>
</dbReference>
<evidence type="ECO:0000259" key="25">
    <source>
        <dbReference type="PROSITE" id="PS50970"/>
    </source>
</evidence>
<evidence type="ECO:0000256" key="9">
    <source>
        <dbReference type="ARBA" id="ARBA00022605"/>
    </source>
</evidence>
<feature type="binding site" evidence="22 24">
    <location>
        <position position="309"/>
    </location>
    <ligand>
        <name>Zn(2+)</name>
        <dbReference type="ChEBI" id="CHEBI:29105"/>
    </ligand>
</feature>
<dbReference type="Pfam" id="PF02574">
    <property type="entry name" value="S-methyl_trans"/>
    <property type="match status" value="1"/>
</dbReference>
<dbReference type="UniPathway" id="UPA00051">
    <property type="reaction ID" value="UER00081"/>
</dbReference>
<dbReference type="PANTHER" id="PTHR45833:SF1">
    <property type="entry name" value="METHIONINE SYNTHASE"/>
    <property type="match status" value="1"/>
</dbReference>
<feature type="binding site" evidence="23">
    <location>
        <position position="863"/>
    </location>
    <ligand>
        <name>methylcob(III)alamin</name>
        <dbReference type="ChEBI" id="CHEBI:28115"/>
    </ligand>
</feature>
<evidence type="ECO:0000256" key="3">
    <source>
        <dbReference type="ARBA" id="ARBA00001956"/>
    </source>
</evidence>
<dbReference type="SUPFAM" id="SSF51717">
    <property type="entry name" value="Dihydropteroate synthetase-like"/>
    <property type="match status" value="1"/>
</dbReference>
<dbReference type="Gene3D" id="3.40.50.280">
    <property type="entry name" value="Cobalamin-binding domain"/>
    <property type="match status" value="1"/>
</dbReference>
<evidence type="ECO:0000256" key="4">
    <source>
        <dbReference type="ARBA" id="ARBA00005178"/>
    </source>
</evidence>
<feature type="binding site" evidence="23">
    <location>
        <begin position="759"/>
        <end position="763"/>
    </location>
    <ligand>
        <name>methylcob(III)alamin</name>
        <dbReference type="ChEBI" id="CHEBI:28115"/>
    </ligand>
</feature>
<comment type="pathway">
    <text evidence="4 21">Amino-acid biosynthesis; L-methionine biosynthesis via de novo pathway; L-methionine from L-homocysteine (MetH route): step 1/1.</text>
</comment>
<evidence type="ECO:0000259" key="26">
    <source>
        <dbReference type="PROSITE" id="PS50972"/>
    </source>
</evidence>
<dbReference type="FunFam" id="1.10.1240.10:FF:000001">
    <property type="entry name" value="Methionine synthase"/>
    <property type="match status" value="1"/>
</dbReference>
<dbReference type="InterPro" id="IPR036724">
    <property type="entry name" value="Cobalamin-bd_sf"/>
</dbReference>
<dbReference type="Pfam" id="PF02965">
    <property type="entry name" value="Met_synt_B12"/>
    <property type="match status" value="2"/>
</dbReference>
<evidence type="ECO:0000256" key="12">
    <source>
        <dbReference type="ARBA" id="ARBA00022691"/>
    </source>
</evidence>
<feature type="binding site" evidence="23">
    <location>
        <position position="811"/>
    </location>
    <ligand>
        <name>methylcob(III)alamin</name>
        <dbReference type="ChEBI" id="CHEBI:28115"/>
    </ligand>
</feature>
<evidence type="ECO:0000313" key="31">
    <source>
        <dbReference type="Proteomes" id="UP000018837"/>
    </source>
</evidence>
<evidence type="ECO:0000256" key="16">
    <source>
        <dbReference type="ARBA" id="ARBA00023167"/>
    </source>
</evidence>
<comment type="caution">
    <text evidence="30">The sequence shown here is derived from an EMBL/GenBank/DDBJ whole genome shotgun (WGS) entry which is preliminary data.</text>
</comment>
<dbReference type="Pfam" id="PF02607">
    <property type="entry name" value="B12-binding_2"/>
    <property type="match status" value="1"/>
</dbReference>
<evidence type="ECO:0000256" key="2">
    <source>
        <dbReference type="ARBA" id="ARBA00001947"/>
    </source>
</evidence>
<dbReference type="PROSITE" id="PS50974">
    <property type="entry name" value="ADOMET_ACTIVATION"/>
    <property type="match status" value="1"/>
</dbReference>
<evidence type="ECO:0000256" key="23">
    <source>
        <dbReference type="PIRSR" id="PIRSR000381-2"/>
    </source>
</evidence>
<evidence type="ECO:0000256" key="6">
    <source>
        <dbReference type="ARBA" id="ARBA00012032"/>
    </source>
</evidence>
<dbReference type="EMBL" id="AYUF01000296">
    <property type="protein sequence ID" value="ETK02815.1"/>
    <property type="molecule type" value="Genomic_DNA"/>
</dbReference>
<evidence type="ECO:0000313" key="30">
    <source>
        <dbReference type="EMBL" id="ETK02815.1"/>
    </source>
</evidence>
<dbReference type="SUPFAM" id="SSF82282">
    <property type="entry name" value="Homocysteine S-methyltransferase"/>
    <property type="match status" value="1"/>
</dbReference>
<keyword evidence="9 21" id="KW-0028">Amino-acid biosynthesis</keyword>
<comment type="cofactor">
    <cofactor evidence="3 21 22">
        <name>methylcob(III)alamin</name>
        <dbReference type="ChEBI" id="CHEBI:28115"/>
    </cofactor>
</comment>
<dbReference type="GO" id="GO:0008270">
    <property type="term" value="F:zinc ion binding"/>
    <property type="evidence" value="ECO:0007669"/>
    <property type="project" value="UniProtKB-UniRule"/>
</dbReference>
<evidence type="ECO:0000259" key="29">
    <source>
        <dbReference type="PROSITE" id="PS51337"/>
    </source>
</evidence>
<evidence type="ECO:0000256" key="18">
    <source>
        <dbReference type="ARBA" id="ARBA00025552"/>
    </source>
</evidence>
<dbReference type="Pfam" id="PF02310">
    <property type="entry name" value="B12-binding"/>
    <property type="match status" value="1"/>
</dbReference>
<keyword evidence="8 21" id="KW-0489">Methyltransferase</keyword>
<proteinExistence type="inferred from homology"/>
<dbReference type="GO" id="GO:0032259">
    <property type="term" value="P:methylation"/>
    <property type="evidence" value="ECO:0007669"/>
    <property type="project" value="UniProtKB-KW"/>
</dbReference>
<evidence type="ECO:0000256" key="20">
    <source>
        <dbReference type="NCBIfam" id="TIGR02082"/>
    </source>
</evidence>
<evidence type="ECO:0000256" key="13">
    <source>
        <dbReference type="ARBA" id="ARBA00022723"/>
    </source>
</evidence>
<dbReference type="GO" id="GO:0008705">
    <property type="term" value="F:methionine synthase activity"/>
    <property type="evidence" value="ECO:0007669"/>
    <property type="project" value="UniProtKB-UniRule"/>
</dbReference>
<comment type="cofactor">
    <cofactor evidence="2 21 24">
        <name>Zn(2+)</name>
        <dbReference type="ChEBI" id="CHEBI:29105"/>
    </cofactor>
</comment>
<dbReference type="InterPro" id="IPR011822">
    <property type="entry name" value="MetH"/>
</dbReference>
<dbReference type="PROSITE" id="PS50972">
    <property type="entry name" value="PTERIN_BINDING"/>
    <property type="match status" value="1"/>
</dbReference>
<evidence type="ECO:0000256" key="21">
    <source>
        <dbReference type="PIRNR" id="PIRNR000381"/>
    </source>
</evidence>
<accession>W2C6N4</accession>
<dbReference type="Gene3D" id="1.10.288.10">
    <property type="entry name" value="Cobalamin-dependent Methionine Synthase, domain 2"/>
    <property type="match status" value="2"/>
</dbReference>
<protein>
    <recommendedName>
        <fullName evidence="7 20">Methionine synthase</fullName>
        <ecNumber evidence="6 20">2.1.1.13</ecNumber>
    </recommendedName>
    <alternativeName>
        <fullName evidence="19 21">5-methyltetrahydrofolate--homocysteine methyltransferase</fullName>
    </alternativeName>
</protein>
<keyword evidence="17 21" id="KW-0170">Cobalt</keyword>
<dbReference type="PROSITE" id="PS50970">
    <property type="entry name" value="HCY"/>
    <property type="match status" value="1"/>
</dbReference>
<feature type="domain" description="Hcy-binding" evidence="25">
    <location>
        <begin position="3"/>
        <end position="323"/>
    </location>
</feature>
<evidence type="ECO:0000256" key="10">
    <source>
        <dbReference type="ARBA" id="ARBA00022628"/>
    </source>
</evidence>
<feature type="domain" description="Pterin-binding" evidence="26">
    <location>
        <begin position="356"/>
        <end position="616"/>
    </location>
</feature>
<keyword evidence="15 21" id="KW-0862">Zinc</keyword>
<dbReference type="Gene3D" id="3.20.20.330">
    <property type="entry name" value="Homocysteine-binding-like domain"/>
    <property type="match status" value="1"/>
</dbReference>
<feature type="binding site" evidence="23">
    <location>
        <position position="807"/>
    </location>
    <ligand>
        <name>methylcob(III)alamin</name>
        <dbReference type="ChEBI" id="CHEBI:28115"/>
    </ligand>
</feature>
<feature type="binding site" evidence="22 24">
    <location>
        <position position="245"/>
    </location>
    <ligand>
        <name>Zn(2+)</name>
        <dbReference type="ChEBI" id="CHEBI:29105"/>
    </ligand>
</feature>
<dbReference type="Gene3D" id="3.20.20.20">
    <property type="entry name" value="Dihydropteroate synthase-like"/>
    <property type="match status" value="1"/>
</dbReference>
<dbReference type="SUPFAM" id="SSF52242">
    <property type="entry name" value="Cobalamin (vitamin B12)-binding domain"/>
    <property type="match status" value="1"/>
</dbReference>
<dbReference type="SUPFAM" id="SSF47644">
    <property type="entry name" value="Methionine synthase domain"/>
    <property type="match status" value="1"/>
</dbReference>
<keyword evidence="14" id="KW-0677">Repeat</keyword>
<dbReference type="InterPro" id="IPR004223">
    <property type="entry name" value="VitB12-dep_Met_synth_activ_dom"/>
</dbReference>
<evidence type="ECO:0000256" key="17">
    <source>
        <dbReference type="ARBA" id="ARBA00023285"/>
    </source>
</evidence>
<evidence type="ECO:0000259" key="28">
    <source>
        <dbReference type="PROSITE" id="PS51332"/>
    </source>
</evidence>
<evidence type="ECO:0000256" key="1">
    <source>
        <dbReference type="ARBA" id="ARBA00001700"/>
    </source>
</evidence>
<evidence type="ECO:0000256" key="22">
    <source>
        <dbReference type="PIRSR" id="PIRSR000381-1"/>
    </source>
</evidence>
<evidence type="ECO:0000256" key="14">
    <source>
        <dbReference type="ARBA" id="ARBA00022737"/>
    </source>
</evidence>
<dbReference type="PIRSF" id="PIRSF000381">
    <property type="entry name" value="MetH"/>
    <property type="match status" value="1"/>
</dbReference>
<feature type="domain" description="B12-binding" evidence="28">
    <location>
        <begin position="749"/>
        <end position="884"/>
    </location>
</feature>
<dbReference type="InterPro" id="IPR036589">
    <property type="entry name" value="HCY_dom_sf"/>
</dbReference>
<dbReference type="PROSITE" id="PS51332">
    <property type="entry name" value="B12_BINDING"/>
    <property type="match status" value="1"/>
</dbReference>
<dbReference type="InterPro" id="IPR033706">
    <property type="entry name" value="Met_synthase_B12-bd"/>
</dbReference>
<dbReference type="Proteomes" id="UP000018837">
    <property type="component" value="Unassembled WGS sequence"/>
</dbReference>
<keyword evidence="11 21" id="KW-0808">Transferase</keyword>